<dbReference type="OrthoDB" id="680586at2"/>
<evidence type="ECO:0000313" key="1">
    <source>
        <dbReference type="EMBL" id="SDH25191.1"/>
    </source>
</evidence>
<dbReference type="Proteomes" id="UP000199045">
    <property type="component" value="Unassembled WGS sequence"/>
</dbReference>
<dbReference type="AlphaFoldDB" id="A0A1G8AW64"/>
<reference evidence="1 2" key="1">
    <citation type="submission" date="2016-10" db="EMBL/GenBank/DDBJ databases">
        <authorList>
            <person name="de Groot N.N."/>
        </authorList>
    </citation>
    <scope>NUCLEOTIDE SEQUENCE [LARGE SCALE GENOMIC DNA]</scope>
    <source>
        <strain evidence="1 2">DSM 527</strain>
    </source>
</reference>
<sequence length="287" mass="33460">MYTRKTILLLLTAFFGLKLSVSAQYYYQDIINTARTEANMALLKENKITVQLVQSFDANQESDNDFRCQRELLANYRQIRSTTVSRATGYSVMTSYFSTKGKLTKTIDSTRSVITTVIYMRNTNDTSAKIREVYLTSYEPKTKYKFTETRRYSYDSLGRLSQMIHFHGDKIEDSTTVRFTVDSLGLVTEEIESGKGANGRRIYYKYNDQNLLTDIVRYSPTRKKMLPDYIFDYDAQNRIGAMTTVNGETASYTIWRYTYDDKGLPTQEECYGKKKELMGTVRYKYRK</sequence>
<evidence type="ECO:0000313" key="2">
    <source>
        <dbReference type="Proteomes" id="UP000199045"/>
    </source>
</evidence>
<dbReference type="STRING" id="104663.SAMN04488121_11014"/>
<evidence type="ECO:0008006" key="3">
    <source>
        <dbReference type="Google" id="ProtNLM"/>
    </source>
</evidence>
<name>A0A1G8AW64_CHIFI</name>
<gene>
    <name evidence="1" type="ORF">SAMN04488121_11014</name>
</gene>
<organism evidence="1 2">
    <name type="scientific">Chitinophaga filiformis</name>
    <name type="common">Myxococcus filiformis</name>
    <name type="synonym">Flexibacter filiformis</name>
    <dbReference type="NCBI Taxonomy" id="104663"/>
    <lineage>
        <taxon>Bacteria</taxon>
        <taxon>Pseudomonadati</taxon>
        <taxon>Bacteroidota</taxon>
        <taxon>Chitinophagia</taxon>
        <taxon>Chitinophagales</taxon>
        <taxon>Chitinophagaceae</taxon>
        <taxon>Chitinophaga</taxon>
    </lineage>
</organism>
<dbReference type="Gene3D" id="2.180.10.10">
    <property type="entry name" value="RHS repeat-associated core"/>
    <property type="match status" value="1"/>
</dbReference>
<dbReference type="RefSeq" id="WP_143011631.1">
    <property type="nucleotide sequence ID" value="NZ_FNBN01000010.1"/>
</dbReference>
<proteinExistence type="predicted"/>
<protein>
    <recommendedName>
        <fullName evidence="3">YD repeat-containing protein</fullName>
    </recommendedName>
</protein>
<accession>A0A1G8AW64</accession>
<dbReference type="EMBL" id="FNBN01000010">
    <property type="protein sequence ID" value="SDH25191.1"/>
    <property type="molecule type" value="Genomic_DNA"/>
</dbReference>